<keyword evidence="3" id="KW-1185">Reference proteome</keyword>
<organism evidence="2 3">
    <name type="scientific">Cristinia sonorae</name>
    <dbReference type="NCBI Taxonomy" id="1940300"/>
    <lineage>
        <taxon>Eukaryota</taxon>
        <taxon>Fungi</taxon>
        <taxon>Dikarya</taxon>
        <taxon>Basidiomycota</taxon>
        <taxon>Agaricomycotina</taxon>
        <taxon>Agaricomycetes</taxon>
        <taxon>Agaricomycetidae</taxon>
        <taxon>Agaricales</taxon>
        <taxon>Pleurotineae</taxon>
        <taxon>Stephanosporaceae</taxon>
        <taxon>Cristinia</taxon>
    </lineage>
</organism>
<protein>
    <submittedName>
        <fullName evidence="2">Uncharacterized protein</fullName>
    </submittedName>
</protein>
<dbReference type="OrthoDB" id="2246127at2759"/>
<feature type="compositionally biased region" description="Basic and acidic residues" evidence="1">
    <location>
        <begin position="953"/>
        <end position="966"/>
    </location>
</feature>
<evidence type="ECO:0000256" key="1">
    <source>
        <dbReference type="SAM" id="MobiDB-lite"/>
    </source>
</evidence>
<gene>
    <name evidence="2" type="ORF">BXZ70DRAFT_884608</name>
</gene>
<feature type="region of interest" description="Disordered" evidence="1">
    <location>
        <begin position="937"/>
        <end position="966"/>
    </location>
</feature>
<feature type="compositionally biased region" description="Low complexity" evidence="1">
    <location>
        <begin position="943"/>
        <end position="952"/>
    </location>
</feature>
<dbReference type="PANTHER" id="PTHR31912">
    <property type="entry name" value="IP13529P"/>
    <property type="match status" value="1"/>
</dbReference>
<dbReference type="EMBL" id="JAEVFJ010000001">
    <property type="protein sequence ID" value="KAH8107680.1"/>
    <property type="molecule type" value="Genomic_DNA"/>
</dbReference>
<reference evidence="2" key="1">
    <citation type="journal article" date="2021" name="New Phytol.">
        <title>Evolutionary innovations through gain and loss of genes in the ectomycorrhizal Boletales.</title>
        <authorList>
            <person name="Wu G."/>
            <person name="Miyauchi S."/>
            <person name="Morin E."/>
            <person name="Kuo A."/>
            <person name="Drula E."/>
            <person name="Varga T."/>
            <person name="Kohler A."/>
            <person name="Feng B."/>
            <person name="Cao Y."/>
            <person name="Lipzen A."/>
            <person name="Daum C."/>
            <person name="Hundley H."/>
            <person name="Pangilinan J."/>
            <person name="Johnson J."/>
            <person name="Barry K."/>
            <person name="LaButti K."/>
            <person name="Ng V."/>
            <person name="Ahrendt S."/>
            <person name="Min B."/>
            <person name="Choi I.G."/>
            <person name="Park H."/>
            <person name="Plett J.M."/>
            <person name="Magnuson J."/>
            <person name="Spatafora J.W."/>
            <person name="Nagy L.G."/>
            <person name="Henrissat B."/>
            <person name="Grigoriev I.V."/>
            <person name="Yang Z.L."/>
            <person name="Xu J."/>
            <person name="Martin F.M."/>
        </authorList>
    </citation>
    <scope>NUCLEOTIDE SEQUENCE</scope>
    <source>
        <strain evidence="2">KKN 215</strain>
    </source>
</reference>
<dbReference type="AlphaFoldDB" id="A0A8K0UXW2"/>
<evidence type="ECO:0000313" key="3">
    <source>
        <dbReference type="Proteomes" id="UP000813824"/>
    </source>
</evidence>
<comment type="caution">
    <text evidence="2">The sequence shown here is derived from an EMBL/GenBank/DDBJ whole genome shotgun (WGS) entry which is preliminary data.</text>
</comment>
<dbReference type="PANTHER" id="PTHR31912:SF34">
    <property type="entry name" value="NOTOCHORD-RELATED PROTEIN"/>
    <property type="match status" value="1"/>
</dbReference>
<proteinExistence type="predicted"/>
<sequence length="966" mass="110547">MRECGTPRVPSFSALRKRQAELTETLGIHTTHHTSALGNEFYANGPADLFKLDWANPLVRPHIQPFVEIADSLSEFFQGKQLQCEDLDRLQLMWYDEERAPDRHFFIKEVARLDDGHLVIPLMWVCVKQEDGQQVHYEGIGLSFADDREYLVYRLKLTSNTGNLTDEYPEWLYTMPHPARKIANGRPMYTLSSTDWSDDVSGNRTKQYNPHTNVYLASLSLPHKKLQQEYFVRFCSTSPHASALEQMEAVEKDVGADCWHEAYDCLHHREILFRIISRLKPADNPQQSELCSHIGLKGNFFCRRCRVGGTRKDVESNDGYHALFTSGKPRTVGETIDAITAQIHAACTGVEKAVEALQTETGVKDKIAQHWITQLISRSRILQKERIHDLATRDQRLNSKNLTGNNRQQVKNEIIMDIQEELLAWLYQQPAHSYQNLSQDSPLRNQLRAGDHYNVLLKIDGINVHRDTPVEILHTVLLGTDKYAWLRTHFNWTKEQESLFAQRLHATSVDGLSLNPIRGKYLMQYKNALVGKHFKALQQISVFHIHGLLEDRLLLDLWKATGELGALLWYHEINDVEQYLSDLEVLLANVLDVWAVIDPERIIQKPKLHILPHILDDIRNFGPAIIYSTEIFECWNAIFRMCSVLSNHHAPSHDIAEALANLERFKHQVSGGWWRDKAGQYTRCGEKVRNYLRTEPELQRRLGWVERPPSVAGTIKLLSRRRRISGSYLELLHSVGSLPAPLSEPVPSPPQWSVGKYVVAQSGDLCREGSWVFFRKSGSSESLATETEVSSEQMMDATHQATIVVSQFDVLDVRDTRLGMPVLVPLHSMSEDASQMQADSTNVSPKDIMFIFNAQHDCRFAGCNADGVQYIREERRETARTEPVIVHRLGRNDRYFINMHAIHNAALLRRTLPRDLYKPAPYFPNREEKHHEIAAKLQITGPAKRAAAAAKAAETRKRNKENQAQK</sequence>
<dbReference type="Proteomes" id="UP000813824">
    <property type="component" value="Unassembled WGS sequence"/>
</dbReference>
<name>A0A8K0UXW2_9AGAR</name>
<accession>A0A8K0UXW2</accession>
<evidence type="ECO:0000313" key="2">
    <source>
        <dbReference type="EMBL" id="KAH8107680.1"/>
    </source>
</evidence>